<name>A0ABS6T456_9RHOB</name>
<evidence type="ECO:0000313" key="2">
    <source>
        <dbReference type="Proteomes" id="UP000756530"/>
    </source>
</evidence>
<reference evidence="1 2" key="1">
    <citation type="submission" date="2021-05" db="EMBL/GenBank/DDBJ databases">
        <title>Culturable bacteria isolated from Daya Bay.</title>
        <authorList>
            <person name="Zheng W."/>
            <person name="Yu S."/>
            <person name="Huang Y."/>
        </authorList>
    </citation>
    <scope>NUCLEOTIDE SEQUENCE [LARGE SCALE GENOMIC DNA]</scope>
    <source>
        <strain evidence="1 2">DP4N28-5</strain>
    </source>
</reference>
<dbReference type="Proteomes" id="UP000756530">
    <property type="component" value="Unassembled WGS sequence"/>
</dbReference>
<organism evidence="1 2">
    <name type="scientific">Maritimibacter dapengensis</name>
    <dbReference type="NCBI Taxonomy" id="2836868"/>
    <lineage>
        <taxon>Bacteria</taxon>
        <taxon>Pseudomonadati</taxon>
        <taxon>Pseudomonadota</taxon>
        <taxon>Alphaproteobacteria</taxon>
        <taxon>Rhodobacterales</taxon>
        <taxon>Roseobacteraceae</taxon>
        <taxon>Maritimibacter</taxon>
    </lineage>
</organism>
<evidence type="ECO:0000313" key="1">
    <source>
        <dbReference type="EMBL" id="MBV7380035.1"/>
    </source>
</evidence>
<protein>
    <submittedName>
        <fullName evidence="1">Uncharacterized protein</fullName>
    </submittedName>
</protein>
<proteinExistence type="predicted"/>
<dbReference type="EMBL" id="JAHUZE010000003">
    <property type="protein sequence ID" value="MBV7380035.1"/>
    <property type="molecule type" value="Genomic_DNA"/>
</dbReference>
<accession>A0ABS6T456</accession>
<sequence>MTGNRAAGNARQGVTFVPDAQGLAISGRSERIDFGRSPRGVIPIMDREVGNRQELGVAGCPAGVVRQVAWGDLVLTFGRERFVGWKKGSEQSGSVCA</sequence>
<gene>
    <name evidence="1" type="ORF">KJP28_13980</name>
</gene>
<comment type="caution">
    <text evidence="1">The sequence shown here is derived from an EMBL/GenBank/DDBJ whole genome shotgun (WGS) entry which is preliminary data.</text>
</comment>
<keyword evidence="2" id="KW-1185">Reference proteome</keyword>
<dbReference type="RefSeq" id="WP_218393232.1">
    <property type="nucleotide sequence ID" value="NZ_JAHUZE010000003.1"/>
</dbReference>